<gene>
    <name evidence="2" type="ORF">JMJ56_15310</name>
</gene>
<sequence length="331" mass="38237">MHVDKPSRIHGWLAHSLRPALHFAADRIPWLDRLRVERRLRNTLRASLGYEPDFRHPRTFNERIAHKILNDRNPLIPLTLDKVRVRDWVAERINADYLVPLLGIWERARDIPWDDLPGSFVAKTNHGSAYNLIVPDKAKQDRAEAIRTLDGWMAENYYERAREWGYRDIPRRILVEEFLRGRDGGVPEDYKLFCFGGQPRLLKVIHGRFTPADRHFYYDPQTLEPLDLGSFHPANFPDDPPPPPEARGLCDLAARLAAPFDAVRVDFYLIDGRPYFGELTHYTGAASLSLGSYEKDLRVGEMWEEGLRQRDRTRAVSGGRLRAPTEYPAPG</sequence>
<dbReference type="RefSeq" id="WP_202832622.1">
    <property type="nucleotide sequence ID" value="NZ_JAETWB010000006.1"/>
</dbReference>
<reference evidence="2 3" key="1">
    <citation type="submission" date="2021-01" db="EMBL/GenBank/DDBJ databases">
        <title>Belnapia mucosa sp. nov. and Belnapia arida sp. nov., isolated from the Tabernas Desert (Almeria, Spain).</title>
        <authorList>
            <person name="Molina-Menor E."/>
            <person name="Vidal-Verdu A."/>
            <person name="Calonge A."/>
            <person name="Satari L."/>
            <person name="Pereto J."/>
            <person name="Porcar M."/>
        </authorList>
    </citation>
    <scope>NUCLEOTIDE SEQUENCE [LARGE SCALE GENOMIC DNA]</scope>
    <source>
        <strain evidence="2 3">T18</strain>
    </source>
</reference>
<evidence type="ECO:0000313" key="2">
    <source>
        <dbReference type="EMBL" id="MBL6079386.1"/>
    </source>
</evidence>
<evidence type="ECO:0008006" key="4">
    <source>
        <dbReference type="Google" id="ProtNLM"/>
    </source>
</evidence>
<evidence type="ECO:0000256" key="1">
    <source>
        <dbReference type="SAM" id="MobiDB-lite"/>
    </source>
</evidence>
<name>A0ABS1U403_9PROT</name>
<dbReference type="EMBL" id="JAETWB010000006">
    <property type="protein sequence ID" value="MBL6079386.1"/>
    <property type="molecule type" value="Genomic_DNA"/>
</dbReference>
<accession>A0ABS1U403</accession>
<organism evidence="2 3">
    <name type="scientific">Belnapia arida</name>
    <dbReference type="NCBI Taxonomy" id="2804533"/>
    <lineage>
        <taxon>Bacteria</taxon>
        <taxon>Pseudomonadati</taxon>
        <taxon>Pseudomonadota</taxon>
        <taxon>Alphaproteobacteria</taxon>
        <taxon>Acetobacterales</taxon>
        <taxon>Roseomonadaceae</taxon>
        <taxon>Belnapia</taxon>
    </lineage>
</organism>
<protein>
    <recommendedName>
        <fullName evidence="4">TupA-like ATPgrasp</fullName>
    </recommendedName>
</protein>
<dbReference type="Proteomes" id="UP000660885">
    <property type="component" value="Unassembled WGS sequence"/>
</dbReference>
<feature type="region of interest" description="Disordered" evidence="1">
    <location>
        <begin position="311"/>
        <end position="331"/>
    </location>
</feature>
<keyword evidence="3" id="KW-1185">Reference proteome</keyword>
<evidence type="ECO:0000313" key="3">
    <source>
        <dbReference type="Proteomes" id="UP000660885"/>
    </source>
</evidence>
<comment type="caution">
    <text evidence="2">The sequence shown here is derived from an EMBL/GenBank/DDBJ whole genome shotgun (WGS) entry which is preliminary data.</text>
</comment>
<dbReference type="Pfam" id="PF14305">
    <property type="entry name" value="ATPgrasp_TupA"/>
    <property type="match status" value="1"/>
</dbReference>
<proteinExistence type="predicted"/>
<dbReference type="InterPro" id="IPR029465">
    <property type="entry name" value="ATPgrasp_TupA"/>
</dbReference>